<feature type="compositionally biased region" description="Acidic residues" evidence="1">
    <location>
        <begin position="358"/>
        <end position="383"/>
    </location>
</feature>
<dbReference type="PROSITE" id="PS50090">
    <property type="entry name" value="MYB_LIKE"/>
    <property type="match status" value="1"/>
</dbReference>
<protein>
    <submittedName>
        <fullName evidence="2">Uncharacterized protein</fullName>
    </submittedName>
</protein>
<dbReference type="SMR" id="A0A1D6E9H9"/>
<name>A0A1D6E9H9_MAIZE</name>
<dbReference type="STRING" id="4577.A0A1D6E9H9"/>
<feature type="compositionally biased region" description="Basic and acidic residues" evidence="1">
    <location>
        <begin position="272"/>
        <end position="283"/>
    </location>
</feature>
<dbReference type="AlphaFoldDB" id="A0A1D6E9H9"/>
<organism evidence="2">
    <name type="scientific">Zea mays</name>
    <name type="common">Maize</name>
    <dbReference type="NCBI Taxonomy" id="4577"/>
    <lineage>
        <taxon>Eukaryota</taxon>
        <taxon>Viridiplantae</taxon>
        <taxon>Streptophyta</taxon>
        <taxon>Embryophyta</taxon>
        <taxon>Tracheophyta</taxon>
        <taxon>Spermatophyta</taxon>
        <taxon>Magnoliopsida</taxon>
        <taxon>Liliopsida</taxon>
        <taxon>Poales</taxon>
        <taxon>Poaceae</taxon>
        <taxon>PACMAD clade</taxon>
        <taxon>Panicoideae</taxon>
        <taxon>Andropogonodae</taxon>
        <taxon>Andropogoneae</taxon>
        <taxon>Tripsacinae</taxon>
        <taxon>Zea</taxon>
    </lineage>
</organism>
<proteinExistence type="predicted"/>
<dbReference type="InParanoid" id="A0A1D6E9H9"/>
<dbReference type="InterPro" id="IPR001005">
    <property type="entry name" value="SANT/Myb"/>
</dbReference>
<dbReference type="Pfam" id="PF00249">
    <property type="entry name" value="Myb_DNA-binding"/>
    <property type="match status" value="1"/>
</dbReference>
<feature type="region of interest" description="Disordered" evidence="1">
    <location>
        <begin position="336"/>
        <end position="383"/>
    </location>
</feature>
<sequence length="383" mass="44242">MSLFHYIVAPMFQPHSPVHYFRLRVHHHTLIPIICINIHRLHMVNLQLPKPEFKPHSRYVRMPLLHLLRTEVKLLSRYLHTPLLHMLHLLASLSVGSENQAEENPVPKEKRPKRLEWTKEDEEKLVNAWFMHSNDPISGNNKSGSSFWGQIAATYNSTSDPIRHRTAKQLKDHWVTYNREVTKFNGFYLQEERLRQSGADDAMVMDAAMTRFEGKMGHPFKRHHWWQVVRHEPKWSAKHGLGSGSDSTANKRTRLGVSGEYSSGGTEDTEEEVPRPVGRDRAKAAARKTKTKGKGKKATSSESTSEAFKMKNLWGGLVKAKLLKQWNILKGRSTRDMDPAERRTHGRAVKMVEKELGLLDDEEEEPEAEREEEEDEDEIEESD</sequence>
<dbReference type="PANTHER" id="PTHR45023">
    <property type="match status" value="1"/>
</dbReference>
<evidence type="ECO:0000313" key="2">
    <source>
        <dbReference type="EMBL" id="ONM17052.1"/>
    </source>
</evidence>
<dbReference type="PANTHER" id="PTHR45023:SF4">
    <property type="entry name" value="GLYCINE-RICH PROTEIN-RELATED"/>
    <property type="match status" value="1"/>
</dbReference>
<dbReference type="CDD" id="cd00167">
    <property type="entry name" value="SANT"/>
    <property type="match status" value="1"/>
</dbReference>
<dbReference type="PaxDb" id="4577-GRMZM2G471039_P01"/>
<gene>
    <name evidence="2" type="ORF">ZEAMMB73_Zm00001d003496</name>
</gene>
<dbReference type="eggNOG" id="ENOG502R2H0">
    <property type="taxonomic scope" value="Eukaryota"/>
</dbReference>
<evidence type="ECO:0000256" key="1">
    <source>
        <dbReference type="SAM" id="MobiDB-lite"/>
    </source>
</evidence>
<dbReference type="SMART" id="SM00717">
    <property type="entry name" value="SANT"/>
    <property type="match status" value="1"/>
</dbReference>
<accession>A0A1D6E9H9</accession>
<feature type="compositionally biased region" description="Basic residues" evidence="1">
    <location>
        <begin position="284"/>
        <end position="297"/>
    </location>
</feature>
<reference evidence="2" key="1">
    <citation type="submission" date="2015-12" db="EMBL/GenBank/DDBJ databases">
        <title>Update maize B73 reference genome by single molecule sequencing technologies.</title>
        <authorList>
            <consortium name="Maize Genome Sequencing Project"/>
            <person name="Ware D."/>
        </authorList>
    </citation>
    <scope>NUCLEOTIDE SEQUENCE [LARGE SCALE GENOMIC DNA]</scope>
    <source>
        <tissue evidence="2">Seedling</tissue>
    </source>
</reference>
<feature type="region of interest" description="Disordered" evidence="1">
    <location>
        <begin position="236"/>
        <end position="306"/>
    </location>
</feature>
<dbReference type="EMBL" id="CM007648">
    <property type="protein sequence ID" value="ONM17052.1"/>
    <property type="molecule type" value="Genomic_DNA"/>
</dbReference>
<dbReference type="OMA" id="EAKCAND"/>
<dbReference type="Gene3D" id="1.10.10.60">
    <property type="entry name" value="Homeodomain-like"/>
    <property type="match status" value="1"/>
</dbReference>
<dbReference type="SUPFAM" id="SSF46689">
    <property type="entry name" value="Homeodomain-like"/>
    <property type="match status" value="1"/>
</dbReference>
<dbReference type="InterPro" id="IPR009057">
    <property type="entry name" value="Homeodomain-like_sf"/>
</dbReference>